<proteinExistence type="predicted"/>
<feature type="transmembrane region" description="Helical" evidence="1">
    <location>
        <begin position="45"/>
        <end position="63"/>
    </location>
</feature>
<accession>A0ABS2QXA9</accession>
<dbReference type="Proteomes" id="UP000809829">
    <property type="component" value="Unassembled WGS sequence"/>
</dbReference>
<protein>
    <submittedName>
        <fullName evidence="2">F0F1-type ATP synthase assembly protein I</fullName>
    </submittedName>
</protein>
<keyword evidence="1" id="KW-0812">Transmembrane</keyword>
<reference evidence="2 3" key="1">
    <citation type="submission" date="2021-01" db="EMBL/GenBank/DDBJ databases">
        <title>Genomic Encyclopedia of Type Strains, Phase IV (KMG-IV): sequencing the most valuable type-strain genomes for metagenomic binning, comparative biology and taxonomic classification.</title>
        <authorList>
            <person name="Goeker M."/>
        </authorList>
    </citation>
    <scope>NUCLEOTIDE SEQUENCE [LARGE SCALE GENOMIC DNA]</scope>
    <source>
        <strain evidence="2 3">DSM 104297</strain>
    </source>
</reference>
<evidence type="ECO:0000256" key="1">
    <source>
        <dbReference type="SAM" id="Phobius"/>
    </source>
</evidence>
<evidence type="ECO:0000313" key="2">
    <source>
        <dbReference type="EMBL" id="MBM7704057.1"/>
    </source>
</evidence>
<comment type="caution">
    <text evidence="2">The sequence shown here is derived from an EMBL/GenBank/DDBJ whole genome shotgun (WGS) entry which is preliminary data.</text>
</comment>
<dbReference type="EMBL" id="JAFBFC010000005">
    <property type="protein sequence ID" value="MBM7704057.1"/>
    <property type="molecule type" value="Genomic_DNA"/>
</dbReference>
<dbReference type="RefSeq" id="WP_205188071.1">
    <property type="nucleotide sequence ID" value="NZ_JAFBFC010000005.1"/>
</dbReference>
<evidence type="ECO:0000313" key="3">
    <source>
        <dbReference type="Proteomes" id="UP000809829"/>
    </source>
</evidence>
<name>A0ABS2QXA9_9BACI</name>
<organism evidence="2 3">
    <name type="scientific">Priestia iocasae</name>
    <dbReference type="NCBI Taxonomy" id="2291674"/>
    <lineage>
        <taxon>Bacteria</taxon>
        <taxon>Bacillati</taxon>
        <taxon>Bacillota</taxon>
        <taxon>Bacilli</taxon>
        <taxon>Bacillales</taxon>
        <taxon>Bacillaceae</taxon>
        <taxon>Priestia</taxon>
    </lineage>
</organism>
<dbReference type="InterPro" id="IPR032820">
    <property type="entry name" value="ATPase_put"/>
</dbReference>
<gene>
    <name evidence="2" type="ORF">JOC83_002907</name>
</gene>
<keyword evidence="1" id="KW-0472">Membrane</keyword>
<dbReference type="Pfam" id="PF09527">
    <property type="entry name" value="ATPase_gene1"/>
    <property type="match status" value="1"/>
</dbReference>
<keyword evidence="1" id="KW-1133">Transmembrane helix</keyword>
<keyword evidence="3" id="KW-1185">Reference proteome</keyword>
<sequence length="73" mass="8118">MSRKQRHPLQAMALMTAILSQLAGSVLIGLFLGKWLDERFVTEPLFLIVGLLLGLATGVYAMLRSVRHFFSGE</sequence>
<feature type="transmembrane region" description="Helical" evidence="1">
    <location>
        <begin position="12"/>
        <end position="33"/>
    </location>
</feature>